<evidence type="ECO:0000256" key="3">
    <source>
        <dbReference type="ARBA" id="ARBA00022643"/>
    </source>
</evidence>
<evidence type="ECO:0000256" key="5">
    <source>
        <dbReference type="ARBA" id="ARBA00024042"/>
    </source>
</evidence>
<evidence type="ECO:0000256" key="4">
    <source>
        <dbReference type="ARBA" id="ARBA00023002"/>
    </source>
</evidence>
<dbReference type="EMBL" id="VJWA01000001">
    <property type="protein sequence ID" value="TRW16715.1"/>
    <property type="molecule type" value="Genomic_DNA"/>
</dbReference>
<dbReference type="GO" id="GO:0010181">
    <property type="term" value="F:FMN binding"/>
    <property type="evidence" value="ECO:0007669"/>
    <property type="project" value="InterPro"/>
</dbReference>
<sequence>MFRAGAEMSFDDDRRKAQRRLPRMLFDYIDGGSYAETTLRRNVGDIETLALRQRVMVDGSKLDLGVTLFGEAMALPVILAPVGFAGMYARRGEVQAARAAESRQLQSCLSSLSICSIEEVRAAVTAPPWFQLYMIRDRGYMADLIARAWSCGVRVLVFTVDLPVAGTRYRDRRSGLLDPGMRGLARQAVQGLARPGWLWNVHTRGRPHAFGNFARAMAPGAGLGDQWAWVGENFDPGVSWADLAWVRSLWPGTIVIKGILDGDDAGQAIDHGADGIVVSNHGGRQLDGVRSSIAALPAIVDRVGGRATILMDGGIRSGLDVLKAVALGASAVMVGRSWAFALAAAGQRGVEAMIDRFQSELRVAMILTGCNDIAAAGRALIDDDAAGGSLPPSFGN</sequence>
<comment type="cofactor">
    <cofactor evidence="1">
        <name>FMN</name>
        <dbReference type="ChEBI" id="CHEBI:58210"/>
    </cofactor>
</comment>
<name>A0A552UEQ4_9SPHN</name>
<dbReference type="AlphaFoldDB" id="A0A552UEQ4"/>
<dbReference type="GO" id="GO:0005886">
    <property type="term" value="C:plasma membrane"/>
    <property type="evidence" value="ECO:0007669"/>
    <property type="project" value="TreeGrafter"/>
</dbReference>
<evidence type="ECO:0000313" key="9">
    <source>
        <dbReference type="EMBL" id="TRW16715.1"/>
    </source>
</evidence>
<dbReference type="Proteomes" id="UP000317894">
    <property type="component" value="Unassembled WGS sequence"/>
</dbReference>
<dbReference type="OrthoDB" id="9770452at2"/>
<gene>
    <name evidence="9" type="ORF">FMM06_00415</name>
</gene>
<protein>
    <submittedName>
        <fullName evidence="9">L-lactate dehydrogenase</fullName>
        <ecNumber evidence="9">1.1.1.27</ecNumber>
    </submittedName>
</protein>
<dbReference type="PIRSF" id="PIRSF000138">
    <property type="entry name" value="Al-hdrx_acd_dh"/>
    <property type="match status" value="1"/>
</dbReference>
<dbReference type="PROSITE" id="PS00557">
    <property type="entry name" value="FMN_HYDROXY_ACID_DH_1"/>
    <property type="match status" value="1"/>
</dbReference>
<evidence type="ECO:0000256" key="6">
    <source>
        <dbReference type="PIRSR" id="PIRSR000138-1"/>
    </source>
</evidence>
<comment type="caution">
    <text evidence="9">The sequence shown here is derived from an EMBL/GenBank/DDBJ whole genome shotgun (WGS) entry which is preliminary data.</text>
</comment>
<dbReference type="InterPro" id="IPR008259">
    <property type="entry name" value="FMN_hydac_DH_AS"/>
</dbReference>
<feature type="binding site" evidence="7">
    <location>
        <begin position="81"/>
        <end position="83"/>
    </location>
    <ligand>
        <name>FMN</name>
        <dbReference type="ChEBI" id="CHEBI:58210"/>
    </ligand>
</feature>
<dbReference type="PANTHER" id="PTHR10578">
    <property type="entry name" value="S -2-HYDROXY-ACID OXIDASE-RELATED"/>
    <property type="match status" value="1"/>
</dbReference>
<dbReference type="Pfam" id="PF01070">
    <property type="entry name" value="FMN_dh"/>
    <property type="match status" value="1"/>
</dbReference>
<dbReference type="InterPro" id="IPR013785">
    <property type="entry name" value="Aldolase_TIM"/>
</dbReference>
<keyword evidence="4 9" id="KW-0560">Oxidoreductase</keyword>
<feature type="binding site" evidence="7">
    <location>
        <position position="284"/>
    </location>
    <ligand>
        <name>glyoxylate</name>
        <dbReference type="ChEBI" id="CHEBI:36655"/>
    </ligand>
</feature>
<dbReference type="SUPFAM" id="SSF51395">
    <property type="entry name" value="FMN-linked oxidoreductases"/>
    <property type="match status" value="1"/>
</dbReference>
<feature type="domain" description="FMN hydroxy acid dehydrogenase" evidence="8">
    <location>
        <begin position="2"/>
        <end position="386"/>
    </location>
</feature>
<evidence type="ECO:0000259" key="8">
    <source>
        <dbReference type="PROSITE" id="PS51349"/>
    </source>
</evidence>
<feature type="binding site" evidence="7">
    <location>
        <position position="279"/>
    </location>
    <ligand>
        <name>FMN</name>
        <dbReference type="ChEBI" id="CHEBI:58210"/>
    </ligand>
</feature>
<dbReference type="FunFam" id="3.20.20.70:FF:000029">
    <property type="entry name" value="L-lactate dehydrogenase"/>
    <property type="match status" value="1"/>
</dbReference>
<evidence type="ECO:0000256" key="7">
    <source>
        <dbReference type="PIRSR" id="PIRSR000138-2"/>
    </source>
</evidence>
<feature type="binding site" evidence="7">
    <location>
        <position position="281"/>
    </location>
    <ligand>
        <name>glyoxylate</name>
        <dbReference type="ChEBI" id="CHEBI:36655"/>
    </ligand>
</feature>
<feature type="binding site" evidence="7">
    <location>
        <position position="133"/>
    </location>
    <ligand>
        <name>glyoxylate</name>
        <dbReference type="ChEBI" id="CHEBI:36655"/>
    </ligand>
</feature>
<keyword evidence="2 7" id="KW-0285">Flavoprotein</keyword>
<feature type="binding site" evidence="7">
    <location>
        <position position="110"/>
    </location>
    <ligand>
        <name>FMN</name>
        <dbReference type="ChEBI" id="CHEBI:58210"/>
    </ligand>
</feature>
<accession>A0A552UEQ4</accession>
<dbReference type="GO" id="GO:0004459">
    <property type="term" value="F:L-lactate dehydrogenase (NAD+) activity"/>
    <property type="evidence" value="ECO:0007669"/>
    <property type="project" value="UniProtKB-EC"/>
</dbReference>
<dbReference type="NCBIfam" id="NF008398">
    <property type="entry name" value="PRK11197.1"/>
    <property type="match status" value="1"/>
</dbReference>
<dbReference type="InterPro" id="IPR012133">
    <property type="entry name" value="Alpha-hydoxy_acid_DH_FMN"/>
</dbReference>
<dbReference type="InterPro" id="IPR000262">
    <property type="entry name" value="FMN-dep_DH"/>
</dbReference>
<feature type="binding site" evidence="7">
    <location>
        <position position="168"/>
    </location>
    <ligand>
        <name>glyoxylate</name>
        <dbReference type="ChEBI" id="CHEBI:36655"/>
    </ligand>
</feature>
<proteinExistence type="inferred from homology"/>
<dbReference type="PROSITE" id="PS51349">
    <property type="entry name" value="FMN_HYDROXY_ACID_DH_2"/>
    <property type="match status" value="1"/>
</dbReference>
<feature type="binding site" evidence="7">
    <location>
        <begin position="335"/>
        <end position="336"/>
    </location>
    <ligand>
        <name>FMN</name>
        <dbReference type="ChEBI" id="CHEBI:58210"/>
    </ligand>
</feature>
<evidence type="ECO:0000256" key="2">
    <source>
        <dbReference type="ARBA" id="ARBA00022630"/>
    </source>
</evidence>
<organism evidence="9 10">
    <name type="scientific">Glacieibacterium frigidum</name>
    <dbReference type="NCBI Taxonomy" id="2593303"/>
    <lineage>
        <taxon>Bacteria</taxon>
        <taxon>Pseudomonadati</taxon>
        <taxon>Pseudomonadota</taxon>
        <taxon>Alphaproteobacteria</taxon>
        <taxon>Sphingomonadales</taxon>
        <taxon>Sphingosinicellaceae</taxon>
        <taxon>Glacieibacterium</taxon>
    </lineage>
</organism>
<keyword evidence="3 7" id="KW-0288">FMN</keyword>
<dbReference type="GO" id="GO:0009060">
    <property type="term" value="P:aerobic respiration"/>
    <property type="evidence" value="ECO:0007669"/>
    <property type="project" value="TreeGrafter"/>
</dbReference>
<feature type="binding site" evidence="7">
    <location>
        <begin position="312"/>
        <end position="316"/>
    </location>
    <ligand>
        <name>FMN</name>
        <dbReference type="ChEBI" id="CHEBI:58210"/>
    </ligand>
</feature>
<feature type="binding site" evidence="7">
    <location>
        <position position="159"/>
    </location>
    <ligand>
        <name>FMN</name>
        <dbReference type="ChEBI" id="CHEBI:58210"/>
    </ligand>
</feature>
<dbReference type="EC" id="1.1.1.27" evidence="9"/>
<keyword evidence="10" id="KW-1185">Reference proteome</keyword>
<feature type="active site" description="Proton acceptor" evidence="6">
    <location>
        <position position="281"/>
    </location>
</feature>
<reference evidence="9 10" key="1">
    <citation type="submission" date="2019-07" db="EMBL/GenBank/DDBJ databases">
        <title>Novel species isolated from glacier.</title>
        <authorList>
            <person name="Liu Q."/>
            <person name="Xin Y.-H."/>
        </authorList>
    </citation>
    <scope>NUCLEOTIDE SEQUENCE [LARGE SCALE GENOMIC DNA]</scope>
    <source>
        <strain evidence="9 10">LB1R16</strain>
    </source>
</reference>
<dbReference type="CDD" id="cd02809">
    <property type="entry name" value="alpha_hydroxyacid_oxid_FMN"/>
    <property type="match status" value="1"/>
</dbReference>
<dbReference type="PANTHER" id="PTHR10578:SF85">
    <property type="entry name" value="L-LACTATE DEHYDROGENASE"/>
    <property type="match status" value="1"/>
</dbReference>
<feature type="binding site" evidence="7">
    <location>
        <position position="28"/>
    </location>
    <ligand>
        <name>glyoxylate</name>
        <dbReference type="ChEBI" id="CHEBI:36655"/>
    </ligand>
</feature>
<dbReference type="Gene3D" id="3.20.20.70">
    <property type="entry name" value="Aldolase class I"/>
    <property type="match status" value="1"/>
</dbReference>
<evidence type="ECO:0000313" key="10">
    <source>
        <dbReference type="Proteomes" id="UP000317894"/>
    </source>
</evidence>
<comment type="similarity">
    <text evidence="5">Belongs to the FMN-dependent alpha-hydroxy acid dehydrogenase family.</text>
</comment>
<dbReference type="InterPro" id="IPR037396">
    <property type="entry name" value="FMN_HAD"/>
</dbReference>
<evidence type="ECO:0000256" key="1">
    <source>
        <dbReference type="ARBA" id="ARBA00001917"/>
    </source>
</evidence>
<feature type="binding site" evidence="7">
    <location>
        <position position="131"/>
    </location>
    <ligand>
        <name>FMN</name>
        <dbReference type="ChEBI" id="CHEBI:58210"/>
    </ligand>
</feature>
<feature type="binding site" evidence="7">
    <location>
        <position position="257"/>
    </location>
    <ligand>
        <name>FMN</name>
        <dbReference type="ChEBI" id="CHEBI:58210"/>
    </ligand>
</feature>